<protein>
    <recommendedName>
        <fullName evidence="4">PE-PGRS family protein</fullName>
    </recommendedName>
</protein>
<dbReference type="RefSeq" id="WP_167933096.1">
    <property type="nucleotide sequence ID" value="NZ_JAAVJB010000058.1"/>
</dbReference>
<organism evidence="2 3">
    <name type="scientific">Streptomyces spiramenti</name>
    <dbReference type="NCBI Taxonomy" id="2720606"/>
    <lineage>
        <taxon>Bacteria</taxon>
        <taxon>Bacillati</taxon>
        <taxon>Actinomycetota</taxon>
        <taxon>Actinomycetes</taxon>
        <taxon>Kitasatosporales</taxon>
        <taxon>Streptomycetaceae</taxon>
        <taxon>Streptomyces</taxon>
    </lineage>
</organism>
<reference evidence="2 3" key="1">
    <citation type="submission" date="2020-03" db="EMBL/GenBank/DDBJ databases">
        <title>Draft genome of Streptomyces sp. ventii, isolated from the Axial Seamount in the Pacific Ocean, and resequencing of the two type strains Streptomyces lonarensis strain NCL 716 and Streptomyces bohaiensis strain 11A07.</title>
        <authorList>
            <person name="Loughran R.M."/>
            <person name="Pfannmuller K.M."/>
            <person name="Wasson B.J."/>
            <person name="Deadmond M.C."/>
            <person name="Paddock B.E."/>
            <person name="Koyack M.J."/>
            <person name="Gallegos D.A."/>
            <person name="Mitchell E.A."/>
            <person name="Ushijima B."/>
            <person name="Saw J.H."/>
            <person name="Mcphail K.L."/>
            <person name="Videau P."/>
        </authorList>
    </citation>
    <scope>NUCLEOTIDE SEQUENCE [LARGE SCALE GENOMIC DNA]</scope>
    <source>
        <strain evidence="3">5675061</strain>
    </source>
</reference>
<proteinExistence type="predicted"/>
<keyword evidence="3" id="KW-1185">Reference proteome</keyword>
<gene>
    <name evidence="2" type="ORF">HCJ92_09810</name>
</gene>
<dbReference type="Proteomes" id="UP000746503">
    <property type="component" value="Unassembled WGS sequence"/>
</dbReference>
<name>A0ABX1AQ48_9ACTN</name>
<evidence type="ECO:0000313" key="3">
    <source>
        <dbReference type="Proteomes" id="UP000746503"/>
    </source>
</evidence>
<comment type="caution">
    <text evidence="2">The sequence shown here is derived from an EMBL/GenBank/DDBJ whole genome shotgun (WGS) entry which is preliminary data.</text>
</comment>
<sequence>MSTDFETGGQLYSIAARAPWRERLAQRWSGRRDRALVLRDRDGEYHLAGRRNRVLSATTKLSMDLGIADDDHEQSPPGRRRYDSAFHVRLDERTGSVPISLPGPYEREPHDVHVRWWVHDPVEVLRARTSEGWPLVRRDVSRLVSQIFERHRSVGRRVTPAEMLAELAEPRHLPGTGLLHHAVDVRERDEEREVRLGAADDPGPPESWADIDKEAYAFCVRAVQDGPVSLAALWLVRHPDQVSDVLNWSVGHADLLRGETTWQDEMAGLLGTLSIEEREELSELVRDRLTALGRKVPGRPTGTVPSGTTTAPRPGGPGAESGSRRAPYPAMPGARPNGWDPRTVRGGGR</sequence>
<evidence type="ECO:0000313" key="2">
    <source>
        <dbReference type="EMBL" id="NJP66572.1"/>
    </source>
</evidence>
<accession>A0ABX1AQ48</accession>
<dbReference type="EMBL" id="JAAVJB010000058">
    <property type="protein sequence ID" value="NJP66572.1"/>
    <property type="molecule type" value="Genomic_DNA"/>
</dbReference>
<evidence type="ECO:0008006" key="4">
    <source>
        <dbReference type="Google" id="ProtNLM"/>
    </source>
</evidence>
<evidence type="ECO:0000256" key="1">
    <source>
        <dbReference type="SAM" id="MobiDB-lite"/>
    </source>
</evidence>
<feature type="region of interest" description="Disordered" evidence="1">
    <location>
        <begin position="292"/>
        <end position="349"/>
    </location>
</feature>